<dbReference type="GO" id="GO:0005886">
    <property type="term" value="C:plasma membrane"/>
    <property type="evidence" value="ECO:0007669"/>
    <property type="project" value="UniProtKB-SubCell"/>
</dbReference>
<dbReference type="SUPFAM" id="SSF52540">
    <property type="entry name" value="P-loop containing nucleoside triphosphate hydrolases"/>
    <property type="match status" value="1"/>
</dbReference>
<evidence type="ECO:0000313" key="7">
    <source>
        <dbReference type="Proteomes" id="UP000198995"/>
    </source>
</evidence>
<protein>
    <submittedName>
        <fullName evidence="6">Putative ABC transport system ATP-binding protein</fullName>
    </submittedName>
</protein>
<dbReference type="AlphaFoldDB" id="A0A1G6X8J5"/>
<dbReference type="Proteomes" id="UP000198995">
    <property type="component" value="Unassembled WGS sequence"/>
</dbReference>
<dbReference type="InterPro" id="IPR017871">
    <property type="entry name" value="ABC_transporter-like_CS"/>
</dbReference>
<dbReference type="InterPro" id="IPR015856">
    <property type="entry name" value="ABC_transpr_CbiO/EcfA_su"/>
</dbReference>
<evidence type="ECO:0000259" key="5">
    <source>
        <dbReference type="PROSITE" id="PS50893"/>
    </source>
</evidence>
<dbReference type="GO" id="GO:0022857">
    <property type="term" value="F:transmembrane transporter activity"/>
    <property type="evidence" value="ECO:0007669"/>
    <property type="project" value="UniProtKB-ARBA"/>
</dbReference>
<dbReference type="PANTHER" id="PTHR43423:SF1">
    <property type="entry name" value="ABC TRANSPORTER I FAMILY MEMBER 17"/>
    <property type="match status" value="1"/>
</dbReference>
<dbReference type="Gene3D" id="3.40.50.300">
    <property type="entry name" value="P-loop containing nucleotide triphosphate hydrolases"/>
    <property type="match status" value="1"/>
</dbReference>
<dbReference type="STRING" id="2741.SAMN04489866_10681"/>
<dbReference type="CDD" id="cd03225">
    <property type="entry name" value="ABC_cobalt_CbiO_domain1"/>
    <property type="match status" value="1"/>
</dbReference>
<dbReference type="InterPro" id="IPR003593">
    <property type="entry name" value="AAA+_ATPase"/>
</dbReference>
<accession>A0A1G6X8J5</accession>
<dbReference type="RefSeq" id="WP_091791861.1">
    <property type="nucleotide sequence ID" value="NZ_FNAF01000006.1"/>
</dbReference>
<comment type="subcellular location">
    <subcellularLocation>
        <location evidence="1">Cell membrane</location>
        <topology evidence="1">Peripheral membrane protein</topology>
    </subcellularLocation>
</comment>
<dbReference type="PANTHER" id="PTHR43423">
    <property type="entry name" value="ABC TRANSPORTER I FAMILY MEMBER 17"/>
    <property type="match status" value="1"/>
</dbReference>
<evidence type="ECO:0000256" key="3">
    <source>
        <dbReference type="ARBA" id="ARBA00022741"/>
    </source>
</evidence>
<feature type="domain" description="ABC transporter" evidence="5">
    <location>
        <begin position="2"/>
        <end position="215"/>
    </location>
</feature>
<dbReference type="GO" id="GO:0016887">
    <property type="term" value="F:ATP hydrolysis activity"/>
    <property type="evidence" value="ECO:0007669"/>
    <property type="project" value="InterPro"/>
</dbReference>
<reference evidence="6 7" key="1">
    <citation type="submission" date="2016-10" db="EMBL/GenBank/DDBJ databases">
        <authorList>
            <person name="de Groot N.N."/>
        </authorList>
    </citation>
    <scope>NUCLEOTIDE SEQUENCE [LARGE SCALE GENOMIC DNA]</scope>
    <source>
        <strain evidence="6 7">DSM 20475</strain>
    </source>
</reference>
<dbReference type="InterPro" id="IPR003439">
    <property type="entry name" value="ABC_transporter-like_ATP-bd"/>
</dbReference>
<organism evidence="6 7">
    <name type="scientific">Peptococcus niger</name>
    <dbReference type="NCBI Taxonomy" id="2741"/>
    <lineage>
        <taxon>Bacteria</taxon>
        <taxon>Bacillati</taxon>
        <taxon>Bacillota</taxon>
        <taxon>Clostridia</taxon>
        <taxon>Eubacteriales</taxon>
        <taxon>Peptococcaceae</taxon>
        <taxon>Peptococcus</taxon>
    </lineage>
</organism>
<dbReference type="SMART" id="SM00382">
    <property type="entry name" value="AAA"/>
    <property type="match status" value="1"/>
</dbReference>
<keyword evidence="4 6" id="KW-0067">ATP-binding</keyword>
<evidence type="ECO:0000313" key="6">
    <source>
        <dbReference type="EMBL" id="SDD74458.1"/>
    </source>
</evidence>
<sequence length="215" mass="23932">MFEIYDVQYRGILSIPRLSIETGRITSIVGPSGSGKTTFLRMLNKMVSPDRGKIYWQGHDLADVEAVKLRRQVVMLEQTPVIFTGSIGDNLQQGRLFAELPPVDEEVLRQALAQVALDKSPADRPDDLSGGERQRLALARVMLMQPEVYLLDEPSAALDRDTADEVIGRVVAHIRDQGKTLVMVTHAQSLAERYSDAMIEIERGRVAACRVVQYG</sequence>
<dbReference type="InterPro" id="IPR027417">
    <property type="entry name" value="P-loop_NTPase"/>
</dbReference>
<evidence type="ECO:0000256" key="4">
    <source>
        <dbReference type="ARBA" id="ARBA00022840"/>
    </source>
</evidence>
<keyword evidence="2" id="KW-0813">Transport</keyword>
<dbReference type="GO" id="GO:0005524">
    <property type="term" value="F:ATP binding"/>
    <property type="evidence" value="ECO:0007669"/>
    <property type="project" value="UniProtKB-KW"/>
</dbReference>
<keyword evidence="7" id="KW-1185">Reference proteome</keyword>
<proteinExistence type="predicted"/>
<gene>
    <name evidence="6" type="ORF">SAMN04489866_10681</name>
</gene>
<name>A0A1G6X8J5_PEPNI</name>
<dbReference type="PROSITE" id="PS50893">
    <property type="entry name" value="ABC_TRANSPORTER_2"/>
    <property type="match status" value="1"/>
</dbReference>
<evidence type="ECO:0000256" key="1">
    <source>
        <dbReference type="ARBA" id="ARBA00004202"/>
    </source>
</evidence>
<evidence type="ECO:0000256" key="2">
    <source>
        <dbReference type="ARBA" id="ARBA00022448"/>
    </source>
</evidence>
<dbReference type="OrthoDB" id="9785080at2"/>
<dbReference type="EMBL" id="FNAF01000006">
    <property type="protein sequence ID" value="SDD74458.1"/>
    <property type="molecule type" value="Genomic_DNA"/>
</dbReference>
<dbReference type="PROSITE" id="PS00211">
    <property type="entry name" value="ABC_TRANSPORTER_1"/>
    <property type="match status" value="1"/>
</dbReference>
<keyword evidence="3" id="KW-0547">Nucleotide-binding</keyword>
<dbReference type="Pfam" id="PF00005">
    <property type="entry name" value="ABC_tran"/>
    <property type="match status" value="1"/>
</dbReference>